<keyword evidence="3" id="KW-0418">Kinase</keyword>
<comment type="caution">
    <text evidence="9">The sequence shown here is derived from an EMBL/GenBank/DDBJ whole genome shotgun (WGS) entry which is preliminary data.</text>
</comment>
<dbReference type="InterPro" id="IPR029056">
    <property type="entry name" value="Ribokinase-like"/>
</dbReference>
<keyword evidence="5" id="KW-0464">Manganese</keyword>
<dbReference type="InterPro" id="IPR002173">
    <property type="entry name" value="Carboh/pur_kinase_PfkB_CS"/>
</dbReference>
<keyword evidence="7" id="KW-0326">Glycosidase</keyword>
<protein>
    <recommendedName>
        <fullName evidence="8">Carbohydrate kinase PfkB domain-containing protein</fullName>
    </recommendedName>
</protein>
<accession>A0AAN6GL37</accession>
<dbReference type="PANTHER" id="PTHR42909:SF1">
    <property type="entry name" value="CARBOHYDRATE KINASE PFKB DOMAIN-CONTAINING PROTEIN"/>
    <property type="match status" value="1"/>
</dbReference>
<proteinExistence type="predicted"/>
<evidence type="ECO:0000313" key="10">
    <source>
        <dbReference type="Proteomes" id="UP001176517"/>
    </source>
</evidence>
<feature type="domain" description="Carbohydrate kinase PfkB" evidence="8">
    <location>
        <begin position="672"/>
        <end position="777"/>
    </location>
</feature>
<dbReference type="Gene3D" id="3.40.1190.20">
    <property type="match status" value="1"/>
</dbReference>
<dbReference type="EMBL" id="JAPDMZ010000218">
    <property type="protein sequence ID" value="KAK0545757.1"/>
    <property type="molecule type" value="Genomic_DNA"/>
</dbReference>
<dbReference type="Pfam" id="PF00294">
    <property type="entry name" value="PfkB"/>
    <property type="match status" value="1"/>
</dbReference>
<dbReference type="Proteomes" id="UP001176517">
    <property type="component" value="Unassembled WGS sequence"/>
</dbReference>
<evidence type="ECO:0000313" key="9">
    <source>
        <dbReference type="EMBL" id="KAK0545757.1"/>
    </source>
</evidence>
<sequence>MVRGLSRLLHIHPSVRGALASQQQPCVALESTIVTHGLPWPHNLETAIACEDAIRAEGAVPATIALLDGQAHVGLSRDQLERVARSTITCSPPERTTSNAFKVSRRDLAYVLAAGPGSIGGTTVSATLVLARHAGISIFATGGIGGVHRGAAAKLSRTPLAVFCSGAKSILSLPHTLEYLETAGVTVVTFDQQGRFPAFYSADSGLHVPKVKDCGHAARIIHSAQSLGLQNGIVFGVPVPESHAAAGEEIQGAVERAIQESIDLGIDRKGKEVTPWLLARVSQLAPKALESNKALVVNNSRMAAKTAVQLHRLRVETGGTSAVDLTLAANHSAAPVAKVNEQQHDQPPAPRSGMAEVLVIGCAAVDIIARSTIKDPLASAATTYPGAVTLCPGGVARNIAEAASRLLLADKSPQCIPRPNASSVMLIAPIANDAFGDYLVEEAERSNMRSDGFFRCLNPQISVSSNTRDQEPGQVRTAVCSLTLDGGGDLIHGVADFDITSQVDGSTKLHSDTDFDSFVRTSIAERLRKVDDVTGTEKQLVVAFDANLTAKNVATILREVRASTRTSAGRKTLLLYEPTSVPKCGSIWSAMHHLLQSADGPIRPQPIIDVCTPTVAELIELRAAAFKKGLIPMTDRVRSWHAAANYSSADATRGLLPEVVEALEDMSLFFRHIFLKRGKEGALVCSRHPASPVGLDDFIRQYSSQQHMSLHISLHPVPVQVPAHLVVNTTGAGDTFVGALVAAISRFGPPNSWSEQRLSDVVNWAQRAAACTVQSSRSVAAELGQLSFQT</sequence>
<gene>
    <name evidence="9" type="ORF">OC846_005540</name>
</gene>
<evidence type="ECO:0000256" key="7">
    <source>
        <dbReference type="ARBA" id="ARBA00023295"/>
    </source>
</evidence>
<keyword evidence="4" id="KW-0378">Hydrolase</keyword>
<evidence type="ECO:0000256" key="5">
    <source>
        <dbReference type="ARBA" id="ARBA00023211"/>
    </source>
</evidence>
<dbReference type="GO" id="GO:0046872">
    <property type="term" value="F:metal ion binding"/>
    <property type="evidence" value="ECO:0007669"/>
    <property type="project" value="UniProtKB-KW"/>
</dbReference>
<evidence type="ECO:0000259" key="8">
    <source>
        <dbReference type="Pfam" id="PF00294"/>
    </source>
</evidence>
<evidence type="ECO:0000256" key="1">
    <source>
        <dbReference type="ARBA" id="ARBA00022679"/>
    </source>
</evidence>
<evidence type="ECO:0000256" key="6">
    <source>
        <dbReference type="ARBA" id="ARBA00023239"/>
    </source>
</evidence>
<keyword evidence="2" id="KW-0479">Metal-binding</keyword>
<dbReference type="Pfam" id="PF04227">
    <property type="entry name" value="Indigoidine_A"/>
    <property type="match status" value="1"/>
</dbReference>
<keyword evidence="1" id="KW-0808">Transferase</keyword>
<evidence type="ECO:0000256" key="2">
    <source>
        <dbReference type="ARBA" id="ARBA00022723"/>
    </source>
</evidence>
<dbReference type="AlphaFoldDB" id="A0AAN6GL37"/>
<dbReference type="InterPro" id="IPR022830">
    <property type="entry name" value="Indigdn_synthA-like"/>
</dbReference>
<dbReference type="PROSITE" id="PS00584">
    <property type="entry name" value="PFKB_KINASES_2"/>
    <property type="match status" value="1"/>
</dbReference>
<dbReference type="InterPro" id="IPR011611">
    <property type="entry name" value="PfkB_dom"/>
</dbReference>
<evidence type="ECO:0000256" key="4">
    <source>
        <dbReference type="ARBA" id="ARBA00022801"/>
    </source>
</evidence>
<dbReference type="SUPFAM" id="SSF110581">
    <property type="entry name" value="Indigoidine synthase A-like"/>
    <property type="match status" value="1"/>
</dbReference>
<dbReference type="GO" id="GO:0016301">
    <property type="term" value="F:kinase activity"/>
    <property type="evidence" value="ECO:0007669"/>
    <property type="project" value="UniProtKB-KW"/>
</dbReference>
<dbReference type="SUPFAM" id="SSF53613">
    <property type="entry name" value="Ribokinase-like"/>
    <property type="match status" value="1"/>
</dbReference>
<name>A0AAN6GL37_9BASI</name>
<keyword evidence="6" id="KW-0456">Lyase</keyword>
<dbReference type="GO" id="GO:0005737">
    <property type="term" value="C:cytoplasm"/>
    <property type="evidence" value="ECO:0007669"/>
    <property type="project" value="TreeGrafter"/>
</dbReference>
<keyword evidence="10" id="KW-1185">Reference proteome</keyword>
<dbReference type="InterPro" id="IPR007342">
    <property type="entry name" value="PsuG"/>
</dbReference>
<reference evidence="9" key="1">
    <citation type="journal article" date="2023" name="PhytoFront">
        <title>Draft Genome Resources of Seven Strains of Tilletia horrida, Causal Agent of Kernel Smut of Rice.</title>
        <authorList>
            <person name="Khanal S."/>
            <person name="Antony Babu S."/>
            <person name="Zhou X.G."/>
        </authorList>
    </citation>
    <scope>NUCLEOTIDE SEQUENCE</scope>
    <source>
        <strain evidence="9">TX6</strain>
    </source>
</reference>
<dbReference type="GO" id="GO:0004730">
    <property type="term" value="F:pseudouridylate synthase activity"/>
    <property type="evidence" value="ECO:0007669"/>
    <property type="project" value="InterPro"/>
</dbReference>
<dbReference type="GO" id="GO:0016798">
    <property type="term" value="F:hydrolase activity, acting on glycosyl bonds"/>
    <property type="evidence" value="ECO:0007669"/>
    <property type="project" value="UniProtKB-KW"/>
</dbReference>
<organism evidence="9 10">
    <name type="scientific">Tilletia horrida</name>
    <dbReference type="NCBI Taxonomy" id="155126"/>
    <lineage>
        <taxon>Eukaryota</taxon>
        <taxon>Fungi</taxon>
        <taxon>Dikarya</taxon>
        <taxon>Basidiomycota</taxon>
        <taxon>Ustilaginomycotina</taxon>
        <taxon>Exobasidiomycetes</taxon>
        <taxon>Tilletiales</taxon>
        <taxon>Tilletiaceae</taxon>
        <taxon>Tilletia</taxon>
    </lineage>
</organism>
<evidence type="ECO:0000256" key="3">
    <source>
        <dbReference type="ARBA" id="ARBA00022777"/>
    </source>
</evidence>
<dbReference type="Gene3D" id="3.40.1790.10">
    <property type="entry name" value="Indigoidine synthase domain"/>
    <property type="match status" value="1"/>
</dbReference>
<dbReference type="PANTHER" id="PTHR42909">
    <property type="entry name" value="ZGC:136858"/>
    <property type="match status" value="1"/>
</dbReference>